<evidence type="ECO:0000256" key="1">
    <source>
        <dbReference type="SAM" id="SignalP"/>
    </source>
</evidence>
<dbReference type="Pfam" id="PF22974">
    <property type="entry name" value="DUF7029"/>
    <property type="match status" value="1"/>
</dbReference>
<name>A0A9P9E922_9PLEO</name>
<protein>
    <submittedName>
        <fullName evidence="4">Uncharacterized protein</fullName>
    </submittedName>
</protein>
<evidence type="ECO:0000313" key="4">
    <source>
        <dbReference type="EMBL" id="KAH7132191.1"/>
    </source>
</evidence>
<dbReference type="EMBL" id="JAGMWT010000003">
    <property type="protein sequence ID" value="KAH7132191.1"/>
    <property type="molecule type" value="Genomic_DNA"/>
</dbReference>
<evidence type="ECO:0000259" key="2">
    <source>
        <dbReference type="Pfam" id="PF22974"/>
    </source>
</evidence>
<dbReference type="AlphaFoldDB" id="A0A9P9E922"/>
<gene>
    <name evidence="4" type="ORF">B0J11DRAFT_577127</name>
</gene>
<dbReference type="InterPro" id="IPR055647">
    <property type="entry name" value="DUF7223"/>
</dbReference>
<feature type="chain" id="PRO_5040426596" evidence="1">
    <location>
        <begin position="24"/>
        <end position="703"/>
    </location>
</feature>
<organism evidence="4 5">
    <name type="scientific">Dendryphion nanum</name>
    <dbReference type="NCBI Taxonomy" id="256645"/>
    <lineage>
        <taxon>Eukaryota</taxon>
        <taxon>Fungi</taxon>
        <taxon>Dikarya</taxon>
        <taxon>Ascomycota</taxon>
        <taxon>Pezizomycotina</taxon>
        <taxon>Dothideomycetes</taxon>
        <taxon>Pleosporomycetidae</taxon>
        <taxon>Pleosporales</taxon>
        <taxon>Torulaceae</taxon>
        <taxon>Dendryphion</taxon>
    </lineage>
</organism>
<keyword evidence="1" id="KW-0732">Signal</keyword>
<feature type="domain" description="DUF7223" evidence="3">
    <location>
        <begin position="239"/>
        <end position="503"/>
    </location>
</feature>
<proteinExistence type="predicted"/>
<evidence type="ECO:0000259" key="3">
    <source>
        <dbReference type="Pfam" id="PF23865"/>
    </source>
</evidence>
<feature type="domain" description="DUF7029" evidence="2">
    <location>
        <begin position="104"/>
        <end position="210"/>
    </location>
</feature>
<evidence type="ECO:0000313" key="5">
    <source>
        <dbReference type="Proteomes" id="UP000700596"/>
    </source>
</evidence>
<reference evidence="4" key="1">
    <citation type="journal article" date="2021" name="Nat. Commun.">
        <title>Genetic determinants of endophytism in the Arabidopsis root mycobiome.</title>
        <authorList>
            <person name="Mesny F."/>
            <person name="Miyauchi S."/>
            <person name="Thiergart T."/>
            <person name="Pickel B."/>
            <person name="Atanasova L."/>
            <person name="Karlsson M."/>
            <person name="Huettel B."/>
            <person name="Barry K.W."/>
            <person name="Haridas S."/>
            <person name="Chen C."/>
            <person name="Bauer D."/>
            <person name="Andreopoulos W."/>
            <person name="Pangilinan J."/>
            <person name="LaButti K."/>
            <person name="Riley R."/>
            <person name="Lipzen A."/>
            <person name="Clum A."/>
            <person name="Drula E."/>
            <person name="Henrissat B."/>
            <person name="Kohler A."/>
            <person name="Grigoriev I.V."/>
            <person name="Martin F.M."/>
            <person name="Hacquard S."/>
        </authorList>
    </citation>
    <scope>NUCLEOTIDE SEQUENCE</scope>
    <source>
        <strain evidence="4">MPI-CAGE-CH-0243</strain>
    </source>
</reference>
<dbReference type="InterPro" id="IPR054293">
    <property type="entry name" value="DUF7029"/>
</dbReference>
<keyword evidence="5" id="KW-1185">Reference proteome</keyword>
<dbReference type="OrthoDB" id="160645at2759"/>
<dbReference type="Pfam" id="PF23865">
    <property type="entry name" value="DUF7223"/>
    <property type="match status" value="1"/>
</dbReference>
<sequence>MFSNPKQLLSTAILGLLAFETSALEMKPIKGPGNIPFGSATKRSTPEPVNLIPITDPGILTHGRSLKREISGNKVFDASSETNFFWGAYAGDNIYVANFTLSNPGDDELILPVENFAQRLKSLHCGSPADPNMVMEFNDDDTFNYAKKAWTWVNEKDLNKFTVVTEPDQCFKGDNRSPFLVHDIKFDDAKRTAYLHAEEKEWHEVAHTFHLHLGHQYIDPTTANATHPHLKRDEGRIMNIATSLNKQLFSYAKNSKQTVGMALAANAKITTHGAIIADFDIERKWWGAPDDVKIEIHPQGLKAVLDLTLKADGTLGKGLDWSLKPEIEIPVAALNIKGILEIGPYVQIGVHLGASKLKGTATFSTGAKASIDDSATVQVKLRDPKDNKISGWKPKFEAIKPRFTAQIGGEVRAWTELGITIKAEAFGMWGYQASIDAQLPYVEANLAAKVDTLGVCGSKKTIGIDTSTNVGINVNLNAGKVNQAPDFRKDLYETEWPIFSTCLGLGPNNARPTSATSAKATKASSKKIGTTKLPTKKISSTKAATTKTSTLKNTVPTKLPTVTSALTLLPKPTITRAPTGSIGTGSSRITPLPSLPVSKNSTSVLVSTKKSSTLVTFSTKYMTQNNTMLTKKSTSTSTLTYMPLPSIITRSSTSVVKVFTSHISSGFSVPVSRNTTVVVMTSQTPTPTPSYGSYGSYGQYGEY</sequence>
<feature type="signal peptide" evidence="1">
    <location>
        <begin position="1"/>
        <end position="23"/>
    </location>
</feature>
<dbReference type="Proteomes" id="UP000700596">
    <property type="component" value="Unassembled WGS sequence"/>
</dbReference>
<accession>A0A9P9E922</accession>
<comment type="caution">
    <text evidence="4">The sequence shown here is derived from an EMBL/GenBank/DDBJ whole genome shotgun (WGS) entry which is preliminary data.</text>
</comment>